<dbReference type="PANTHER" id="PTHR21098:SF0">
    <property type="entry name" value="RIBOFLAVIN SYNTHASE"/>
    <property type="match status" value="1"/>
</dbReference>
<name>A0A2R5GG00_9STRA</name>
<gene>
    <name evidence="9" type="ORF">FCC1311_049092</name>
</gene>
<reference evidence="9 10" key="1">
    <citation type="submission" date="2017-12" db="EMBL/GenBank/DDBJ databases">
        <title>Sequencing, de novo assembly and annotation of complete genome of a new Thraustochytrid species, strain FCC1311.</title>
        <authorList>
            <person name="Sedici K."/>
            <person name="Godart F."/>
            <person name="Aiese Cigliano R."/>
            <person name="Sanseverino W."/>
            <person name="Barakat M."/>
            <person name="Ortet P."/>
            <person name="Marechal E."/>
            <person name="Cagnac O."/>
            <person name="Amato A."/>
        </authorList>
    </citation>
    <scope>NUCLEOTIDE SEQUENCE [LARGE SCALE GENOMIC DNA]</scope>
</reference>
<comment type="pathway">
    <text evidence="2">Cofactor biosynthesis; riboflavin biosynthesis; riboflavin from 2-hydroxy-3-oxobutyl phosphate and 5-amino-6-(D-ribitylamino)uracil: step 2/2.</text>
</comment>
<evidence type="ECO:0000259" key="8">
    <source>
        <dbReference type="PROSITE" id="PS51177"/>
    </source>
</evidence>
<dbReference type="AlphaFoldDB" id="A0A2R5GG00"/>
<dbReference type="EMBL" id="BEYU01000046">
    <property type="protein sequence ID" value="GBG28688.1"/>
    <property type="molecule type" value="Genomic_DNA"/>
</dbReference>
<dbReference type="InParanoid" id="A0A2R5GG00"/>
<keyword evidence="6" id="KW-0808">Transferase</keyword>
<dbReference type="PIRSF" id="PIRSF000498">
    <property type="entry name" value="Riboflavin_syn_A"/>
    <property type="match status" value="1"/>
</dbReference>
<evidence type="ECO:0000256" key="3">
    <source>
        <dbReference type="ARBA" id="ARBA00012827"/>
    </source>
</evidence>
<dbReference type="InterPro" id="IPR026017">
    <property type="entry name" value="Lumazine-bd_dom"/>
</dbReference>
<evidence type="ECO:0000313" key="10">
    <source>
        <dbReference type="Proteomes" id="UP000241890"/>
    </source>
</evidence>
<proteinExistence type="predicted"/>
<dbReference type="CDD" id="cd00402">
    <property type="entry name" value="Riboflavin_synthase_like"/>
    <property type="match status" value="1"/>
</dbReference>
<accession>A0A2R5GG00</accession>
<dbReference type="NCBIfam" id="TIGR00187">
    <property type="entry name" value="ribE"/>
    <property type="match status" value="1"/>
</dbReference>
<evidence type="ECO:0000256" key="5">
    <source>
        <dbReference type="ARBA" id="ARBA00022619"/>
    </source>
</evidence>
<keyword evidence="7" id="KW-0677">Repeat</keyword>
<keyword evidence="5" id="KW-0686">Riboflavin biosynthesis</keyword>
<dbReference type="PROSITE" id="PS51177">
    <property type="entry name" value="LUMAZINE_BIND"/>
    <property type="match status" value="2"/>
</dbReference>
<feature type="domain" description="Lumazine-binding" evidence="8">
    <location>
        <begin position="107"/>
        <end position="205"/>
    </location>
</feature>
<evidence type="ECO:0000256" key="4">
    <source>
        <dbReference type="ARBA" id="ARBA00013950"/>
    </source>
</evidence>
<comment type="caution">
    <text evidence="9">The sequence shown here is derived from an EMBL/GenBank/DDBJ whole genome shotgun (WGS) entry which is preliminary data.</text>
</comment>
<dbReference type="EC" id="2.5.1.9" evidence="3"/>
<evidence type="ECO:0000256" key="7">
    <source>
        <dbReference type="ARBA" id="ARBA00022737"/>
    </source>
</evidence>
<evidence type="ECO:0000313" key="9">
    <source>
        <dbReference type="EMBL" id="GBG28688.1"/>
    </source>
</evidence>
<dbReference type="Gene3D" id="2.40.30.20">
    <property type="match status" value="2"/>
</dbReference>
<protein>
    <recommendedName>
        <fullName evidence="4">Riboflavin synthase</fullName>
        <ecNumber evidence="3">2.5.1.9</ecNumber>
    </recommendedName>
</protein>
<dbReference type="InterPro" id="IPR001783">
    <property type="entry name" value="Lumazine-bd"/>
</dbReference>
<evidence type="ECO:0000256" key="2">
    <source>
        <dbReference type="ARBA" id="ARBA00004887"/>
    </source>
</evidence>
<dbReference type="FunFam" id="2.40.30.20:FF:000004">
    <property type="entry name" value="Riboflavin synthase, alpha subunit"/>
    <property type="match status" value="1"/>
</dbReference>
<dbReference type="GO" id="GO:0009231">
    <property type="term" value="P:riboflavin biosynthetic process"/>
    <property type="evidence" value="ECO:0007669"/>
    <property type="project" value="UniProtKB-KW"/>
</dbReference>
<dbReference type="Pfam" id="PF00677">
    <property type="entry name" value="Lum_binding"/>
    <property type="match status" value="2"/>
</dbReference>
<evidence type="ECO:0000256" key="6">
    <source>
        <dbReference type="ARBA" id="ARBA00022679"/>
    </source>
</evidence>
<dbReference type="NCBIfam" id="NF006767">
    <property type="entry name" value="PRK09289.1"/>
    <property type="match status" value="1"/>
</dbReference>
<feature type="domain" description="Lumazine-binding" evidence="8">
    <location>
        <begin position="1"/>
        <end position="106"/>
    </location>
</feature>
<dbReference type="PANTHER" id="PTHR21098">
    <property type="entry name" value="RIBOFLAVIN SYNTHASE ALPHA CHAIN"/>
    <property type="match status" value="1"/>
</dbReference>
<dbReference type="OrthoDB" id="10258924at2759"/>
<dbReference type="InterPro" id="IPR023366">
    <property type="entry name" value="ATP_synth_asu-like_sf"/>
</dbReference>
<sequence length="241" mass="25873">MFTGIVEEMGKVVSMGEQDGLELWDGSTGTGYVLVVECKVALDGCYLGASISINGVCLTATAFDESTVTFGVAPETIRRTNLVKLKPGDPVNVERAAKMNDRNSGHYVQGHVDGTGKIVKKVQEGDSLWITVEVPPELQGGIVHKGFIAIDGTSLTVCDVDSAANTFNFMLVAHTQTAVIIPQKDIGQEVNLELDVMGKFVQQSMQTLNDRVAALESKVSEQLGLIMQRLECLEVAAQGKQ</sequence>
<dbReference type="SUPFAM" id="SSF63380">
    <property type="entry name" value="Riboflavin synthase domain-like"/>
    <property type="match status" value="2"/>
</dbReference>
<organism evidence="9 10">
    <name type="scientific">Hondaea fermentalgiana</name>
    <dbReference type="NCBI Taxonomy" id="2315210"/>
    <lineage>
        <taxon>Eukaryota</taxon>
        <taxon>Sar</taxon>
        <taxon>Stramenopiles</taxon>
        <taxon>Bigyra</taxon>
        <taxon>Labyrinthulomycetes</taxon>
        <taxon>Thraustochytrida</taxon>
        <taxon>Thraustochytriidae</taxon>
        <taxon>Hondaea</taxon>
    </lineage>
</organism>
<dbReference type="Proteomes" id="UP000241890">
    <property type="component" value="Unassembled WGS sequence"/>
</dbReference>
<evidence type="ECO:0000256" key="1">
    <source>
        <dbReference type="ARBA" id="ARBA00002803"/>
    </source>
</evidence>
<keyword evidence="10" id="KW-1185">Reference proteome</keyword>
<dbReference type="FunFam" id="2.40.30.20:FF:000003">
    <property type="entry name" value="Riboflavin synthase, alpha subunit"/>
    <property type="match status" value="1"/>
</dbReference>
<comment type="function">
    <text evidence="1">Catalyzes the dismutation of two molecules of 6,7-dimethyl-8-ribityllumazine, resulting in the formation of riboflavin and 5-amino-6-(D-ribitylamino)uracil.</text>
</comment>
<dbReference type="GO" id="GO:0004746">
    <property type="term" value="F:riboflavin synthase activity"/>
    <property type="evidence" value="ECO:0007669"/>
    <property type="project" value="UniProtKB-EC"/>
</dbReference>
<dbReference type="InterPro" id="IPR017938">
    <property type="entry name" value="Riboflavin_synthase-like_b-brl"/>
</dbReference>